<protein>
    <submittedName>
        <fullName evidence="3">G protein-coupled receptor</fullName>
    </submittedName>
</protein>
<feature type="transmembrane region" description="Helical" evidence="1">
    <location>
        <begin position="20"/>
        <end position="41"/>
    </location>
</feature>
<feature type="transmembrane region" description="Helical" evidence="1">
    <location>
        <begin position="198"/>
        <end position="228"/>
    </location>
</feature>
<dbReference type="InterPro" id="IPR019422">
    <property type="entry name" value="7TM_GPCR_serpentine_rcpt_Srh"/>
</dbReference>
<evidence type="ECO:0000313" key="3">
    <source>
        <dbReference type="WBParaSite" id="Pan_g22578.t1"/>
    </source>
</evidence>
<feature type="transmembrane region" description="Helical" evidence="1">
    <location>
        <begin position="155"/>
        <end position="178"/>
    </location>
</feature>
<keyword evidence="1" id="KW-1133">Transmembrane helix</keyword>
<keyword evidence="2" id="KW-1185">Reference proteome</keyword>
<evidence type="ECO:0000256" key="1">
    <source>
        <dbReference type="SAM" id="Phobius"/>
    </source>
</evidence>
<keyword evidence="1" id="KW-0472">Membrane</keyword>
<dbReference type="AlphaFoldDB" id="A0A7E4VM51"/>
<dbReference type="Pfam" id="PF10318">
    <property type="entry name" value="7TM_GPCR_Srh"/>
    <property type="match status" value="1"/>
</dbReference>
<name>A0A7E4VM51_PANRE</name>
<evidence type="ECO:0000313" key="2">
    <source>
        <dbReference type="Proteomes" id="UP000492821"/>
    </source>
</evidence>
<sequence length="279" mass="32231">MSFKYYILNQAIWAQCLELWMLLGCPVFLSPYVAGFTAGIFRDIATAESTYFFWLLGLCVFVHTMLGVCLSLFNRFVFVFRPNFKKYLHNKVTMTCIVLFHLFFDIFFYKCYNTTKMDHEMIAEHAYNDTGNLMNEWLNEQSLIYLYENRGHTRAYVFIGLVIYVVALTALLIIGIWFIKNVIIMKRTSKTLHEKSTFLLTTAIVQAAVFIVLLFIPSIVIAACWAFAIENSGNVVNIALVFFCLHGDPNYRCFETEKCCFLCIGQQSTVKNCQLLFSS</sequence>
<dbReference type="Proteomes" id="UP000492821">
    <property type="component" value="Unassembled WGS sequence"/>
</dbReference>
<feature type="transmembrane region" description="Helical" evidence="1">
    <location>
        <begin position="53"/>
        <end position="80"/>
    </location>
</feature>
<accession>A0A7E4VM51</accession>
<dbReference type="WBParaSite" id="Pan_g22578.t1">
    <property type="protein sequence ID" value="Pan_g22578.t1"/>
    <property type="gene ID" value="Pan_g22578"/>
</dbReference>
<reference evidence="3" key="2">
    <citation type="submission" date="2020-10" db="UniProtKB">
        <authorList>
            <consortium name="WormBaseParasite"/>
        </authorList>
    </citation>
    <scope>IDENTIFICATION</scope>
</reference>
<feature type="transmembrane region" description="Helical" evidence="1">
    <location>
        <begin position="92"/>
        <end position="109"/>
    </location>
</feature>
<proteinExistence type="predicted"/>
<keyword evidence="1" id="KW-0812">Transmembrane</keyword>
<reference evidence="2" key="1">
    <citation type="journal article" date="2013" name="Genetics">
        <title>The draft genome and transcriptome of Panagrellus redivivus are shaped by the harsh demands of a free-living lifestyle.</title>
        <authorList>
            <person name="Srinivasan J."/>
            <person name="Dillman A.R."/>
            <person name="Macchietto M.G."/>
            <person name="Heikkinen L."/>
            <person name="Lakso M."/>
            <person name="Fracchia K.M."/>
            <person name="Antoshechkin I."/>
            <person name="Mortazavi A."/>
            <person name="Wong G."/>
            <person name="Sternberg P.W."/>
        </authorList>
    </citation>
    <scope>NUCLEOTIDE SEQUENCE [LARGE SCALE GENOMIC DNA]</scope>
    <source>
        <strain evidence="2">MT8872</strain>
    </source>
</reference>
<organism evidence="2 3">
    <name type="scientific">Panagrellus redivivus</name>
    <name type="common">Microworm</name>
    <dbReference type="NCBI Taxonomy" id="6233"/>
    <lineage>
        <taxon>Eukaryota</taxon>
        <taxon>Metazoa</taxon>
        <taxon>Ecdysozoa</taxon>
        <taxon>Nematoda</taxon>
        <taxon>Chromadorea</taxon>
        <taxon>Rhabditida</taxon>
        <taxon>Tylenchina</taxon>
        <taxon>Panagrolaimomorpha</taxon>
        <taxon>Panagrolaimoidea</taxon>
        <taxon>Panagrolaimidae</taxon>
        <taxon>Panagrellus</taxon>
    </lineage>
</organism>